<keyword evidence="3" id="KW-1185">Reference proteome</keyword>
<protein>
    <submittedName>
        <fullName evidence="2">Uncharacterized protein</fullName>
    </submittedName>
</protein>
<evidence type="ECO:0000256" key="1">
    <source>
        <dbReference type="SAM" id="MobiDB-lite"/>
    </source>
</evidence>
<dbReference type="Proteomes" id="UP000244201">
    <property type="component" value="Chromosome"/>
</dbReference>
<dbReference type="OrthoDB" id="4310580at2"/>
<dbReference type="EMBL" id="CP026304">
    <property type="protein sequence ID" value="AVZ70888.1"/>
    <property type="molecule type" value="Genomic_DNA"/>
</dbReference>
<dbReference type="GeneID" id="55653686"/>
<name>A0A2R4SVJ9_9ACTN</name>
<evidence type="ECO:0000313" key="2">
    <source>
        <dbReference type="EMBL" id="AVZ70888.1"/>
    </source>
</evidence>
<proteinExistence type="predicted"/>
<accession>A0A2R4SVJ9</accession>
<sequence length="185" mass="20209">MTSHTTHGAPIARHLPRRPTGGEKDQMDMAFWAALDRAAPLPLTAASKPRRRTVEIARAIFTLGWIAGARNGSTGAALENVPLPTQVVGDAFAALDNALPDEQESTPRLLQQVSYHGSIESKHGRYWVTEIQQEAPSTGGETSAHYTLSVWTGHRFQIVVSNVNPKSVTGLPVFFQRVYGTRTPR</sequence>
<evidence type="ECO:0000313" key="3">
    <source>
        <dbReference type="Proteomes" id="UP000244201"/>
    </source>
</evidence>
<dbReference type="AlphaFoldDB" id="A0A2R4SVJ9"/>
<feature type="region of interest" description="Disordered" evidence="1">
    <location>
        <begin position="1"/>
        <end position="24"/>
    </location>
</feature>
<dbReference type="KEGG" id="slk:SLUN_00010"/>
<dbReference type="RefSeq" id="WP_108146583.1">
    <property type="nucleotide sequence ID" value="NZ_CP026304.1"/>
</dbReference>
<gene>
    <name evidence="2" type="ORF">SLUN_00010</name>
</gene>
<reference evidence="2 3" key="1">
    <citation type="submission" date="2018-01" db="EMBL/GenBank/DDBJ databases">
        <title>Complete genome sequence of Streptomyces lunaelactis MM109T, a Ferroverdin A producer isolated from cave moonmilk deposits.</title>
        <authorList>
            <person name="Naome A."/>
            <person name="Martinet L."/>
            <person name="Maciejewska M."/>
            <person name="Anderssen S."/>
            <person name="Adam D."/>
            <person name="Tenconi E."/>
            <person name="Deflandre B."/>
            <person name="Arguelles-Arias A."/>
            <person name="Calusinska M."/>
            <person name="Copieters W."/>
            <person name="Karim L."/>
            <person name="Hanikenne M."/>
            <person name="Baurain D."/>
            <person name="van Wezel G."/>
            <person name="Smargiasso N."/>
            <person name="de Pauw E."/>
            <person name="Delfosse P."/>
            <person name="Rigali S."/>
        </authorList>
    </citation>
    <scope>NUCLEOTIDE SEQUENCE [LARGE SCALE GENOMIC DNA]</scope>
    <source>
        <strain evidence="2 3">MM109</strain>
    </source>
</reference>
<organism evidence="2 3">
    <name type="scientific">Streptomyces lunaelactis</name>
    <dbReference type="NCBI Taxonomy" id="1535768"/>
    <lineage>
        <taxon>Bacteria</taxon>
        <taxon>Bacillati</taxon>
        <taxon>Actinomycetota</taxon>
        <taxon>Actinomycetes</taxon>
        <taxon>Kitasatosporales</taxon>
        <taxon>Streptomycetaceae</taxon>
        <taxon>Streptomyces</taxon>
    </lineage>
</organism>